<feature type="compositionally biased region" description="Basic and acidic residues" evidence="1">
    <location>
        <begin position="79"/>
        <end position="95"/>
    </location>
</feature>
<reference evidence="3" key="1">
    <citation type="journal article" date="2009" name="Genome Res.">
        <title>Comparative genomic analyses of the human fungal pathogens Coccidioides and their relatives.</title>
        <authorList>
            <person name="Sharpton T.J."/>
            <person name="Stajich J.E."/>
            <person name="Rounsley S.D."/>
            <person name="Gardner M.J."/>
            <person name="Wortman J.R."/>
            <person name="Jordar V.S."/>
            <person name="Maiti R."/>
            <person name="Kodira C.D."/>
            <person name="Neafsey D.E."/>
            <person name="Zeng Q."/>
            <person name="Hung C.-Y."/>
            <person name="McMahan C."/>
            <person name="Muszewska A."/>
            <person name="Grynberg M."/>
            <person name="Mandel M.A."/>
            <person name="Kellner E.M."/>
            <person name="Barker B.M."/>
            <person name="Galgiani J.N."/>
            <person name="Orbach M.J."/>
            <person name="Kirkland T.N."/>
            <person name="Cole G.T."/>
            <person name="Henn M.R."/>
            <person name="Birren B.W."/>
            <person name="Taylor J.W."/>
        </authorList>
    </citation>
    <scope>NUCLEOTIDE SEQUENCE [LARGE SCALE GENOMIC DNA]</scope>
    <source>
        <strain evidence="3">RS</strain>
    </source>
</reference>
<organism evidence="2 3">
    <name type="scientific">Coccidioides immitis (strain RS)</name>
    <name type="common">Valley fever fungus</name>
    <dbReference type="NCBI Taxonomy" id="246410"/>
    <lineage>
        <taxon>Eukaryota</taxon>
        <taxon>Fungi</taxon>
        <taxon>Dikarya</taxon>
        <taxon>Ascomycota</taxon>
        <taxon>Pezizomycotina</taxon>
        <taxon>Eurotiomycetes</taxon>
        <taxon>Eurotiomycetidae</taxon>
        <taxon>Onygenales</taxon>
        <taxon>Onygenaceae</taxon>
        <taxon>Coccidioides</taxon>
    </lineage>
</organism>
<reference evidence="3" key="2">
    <citation type="journal article" date="2010" name="Genome Res.">
        <title>Population genomic sequencing of Coccidioides fungi reveals recent hybridization and transposon control.</title>
        <authorList>
            <person name="Neafsey D.E."/>
            <person name="Barker B.M."/>
            <person name="Sharpton T.J."/>
            <person name="Stajich J.E."/>
            <person name="Park D.J."/>
            <person name="Whiston E."/>
            <person name="Hung C.-Y."/>
            <person name="McMahan C."/>
            <person name="White J."/>
            <person name="Sykes S."/>
            <person name="Heiman D."/>
            <person name="Young S."/>
            <person name="Zeng Q."/>
            <person name="Abouelleil A."/>
            <person name="Aftuck L."/>
            <person name="Bessette D."/>
            <person name="Brown A."/>
            <person name="FitzGerald M."/>
            <person name="Lui A."/>
            <person name="Macdonald J.P."/>
            <person name="Priest M."/>
            <person name="Orbach M.J."/>
            <person name="Galgiani J.N."/>
            <person name="Kirkland T.N."/>
            <person name="Cole G.T."/>
            <person name="Birren B.W."/>
            <person name="Henn M.R."/>
            <person name="Taylor J.W."/>
            <person name="Rounsley S.D."/>
        </authorList>
    </citation>
    <scope>GENOME REANNOTATION</scope>
    <source>
        <strain evidence="3">RS</strain>
    </source>
</reference>
<dbReference type="VEuPathDB" id="FungiDB:CIMG_13428"/>
<dbReference type="InParanoid" id="A0A0E1S3R3"/>
<dbReference type="GeneID" id="24165055"/>
<name>A0A0E1S3R3_COCIM</name>
<keyword evidence="3" id="KW-1185">Reference proteome</keyword>
<proteinExistence type="predicted"/>
<dbReference type="RefSeq" id="XP_001245714.2">
    <property type="nucleotide sequence ID" value="XM_001245713.2"/>
</dbReference>
<accession>A0A0E1S3R3</accession>
<evidence type="ECO:0000256" key="1">
    <source>
        <dbReference type="SAM" id="MobiDB-lite"/>
    </source>
</evidence>
<dbReference type="KEGG" id="cim:CIMG_13428"/>
<feature type="compositionally biased region" description="Basic and acidic residues" evidence="1">
    <location>
        <begin position="55"/>
        <end position="71"/>
    </location>
</feature>
<sequence length="117" mass="13040">MLMNEVIKALQEISVILKEIQKIQEMNFIAVSDIKNALYLKCSFDEQPKTGVTSSHDDAEKNNAKKNDAENKNANNKNANEKDANKKGAKNEKADANVTSDVSSEGFQNWFFSQGDL</sequence>
<dbReference type="Proteomes" id="UP000001261">
    <property type="component" value="Unassembled WGS sequence"/>
</dbReference>
<dbReference type="AlphaFoldDB" id="A0A0E1S3R3"/>
<evidence type="ECO:0000313" key="2">
    <source>
        <dbReference type="EMBL" id="EAS34131.2"/>
    </source>
</evidence>
<feature type="region of interest" description="Disordered" evidence="1">
    <location>
        <begin position="47"/>
        <end position="102"/>
    </location>
</feature>
<gene>
    <name evidence="2" type="ORF">CIMG_13428</name>
</gene>
<dbReference type="EMBL" id="GG704914">
    <property type="protein sequence ID" value="EAS34131.2"/>
    <property type="molecule type" value="Genomic_DNA"/>
</dbReference>
<protein>
    <submittedName>
        <fullName evidence="2">Uncharacterized protein</fullName>
    </submittedName>
</protein>
<evidence type="ECO:0000313" key="3">
    <source>
        <dbReference type="Proteomes" id="UP000001261"/>
    </source>
</evidence>